<organism evidence="3 4">
    <name type="scientific">Chondromyces apiculatus DSM 436</name>
    <dbReference type="NCBI Taxonomy" id="1192034"/>
    <lineage>
        <taxon>Bacteria</taxon>
        <taxon>Pseudomonadati</taxon>
        <taxon>Myxococcota</taxon>
        <taxon>Polyangia</taxon>
        <taxon>Polyangiales</taxon>
        <taxon>Polyangiaceae</taxon>
        <taxon>Chondromyces</taxon>
    </lineage>
</organism>
<evidence type="ECO:0000313" key="3">
    <source>
        <dbReference type="EMBL" id="EYF02223.1"/>
    </source>
</evidence>
<reference evidence="3 4" key="1">
    <citation type="submission" date="2013-05" db="EMBL/GenBank/DDBJ databases">
        <title>Genome assembly of Chondromyces apiculatus DSM 436.</title>
        <authorList>
            <person name="Sharma G."/>
            <person name="Khatri I."/>
            <person name="Kaur C."/>
            <person name="Mayilraj S."/>
            <person name="Subramanian S."/>
        </authorList>
    </citation>
    <scope>NUCLEOTIDE SEQUENCE [LARGE SCALE GENOMIC DNA]</scope>
    <source>
        <strain evidence="3 4">DSM 436</strain>
    </source>
</reference>
<accession>A0A017SZ30</accession>
<dbReference type="InterPro" id="IPR018683">
    <property type="entry name" value="DUF2169"/>
</dbReference>
<dbReference type="Pfam" id="PF09937">
    <property type="entry name" value="DUF2169"/>
    <property type="match status" value="1"/>
</dbReference>
<dbReference type="STRING" id="1192034.CAP_7295"/>
<evidence type="ECO:0000259" key="2">
    <source>
        <dbReference type="Pfam" id="PF09937"/>
    </source>
</evidence>
<sequence>MPNQPIETIPLESRLALPAIAFVWQAEGSRKVLTVVCKTTYELCPGVSPLAPDQDDVLLQDIHWAGDTSNSVWAPSDLVPFKRRVDVLVTGHAYPPPGQPVHAMLARLTLGAIDKAVEIYGDRSVLPGGVASRPAAISRVALCWERAAGGPGTMNPAGIAVAALDGSEERGWVPNLQPPGLDMASLRDPIPPAGMGPIAPDWPHRMQKLGRAAAFWDHRTWHAHPLPDEVDASYFNSAPADQQVDHLALNETLVLEHLHAEHPRLVTRLEQVVPHATLRRAAHPEQPIHLRCDTLWIDTDRGVCCVTWRGSVPLERPGGASVHLTAEGPHLASLTAERAAARGGQALTSEEPRPEGGFPERLPQPMAETITGGLSSTVQAPLLPFMPATVGVGLSATPSVTIRESRATGEDDDMSGTLPAPLVVTTKALPFGTQDTPGPVLPEQIARPGAPALLAPLAGPGGPTPQHPFSARSALVEPPPVAGPSQPVLPPLGAAPLPPPLGQVTATEDEPGPASESEVRTLPPPPLVNAGVMVPTTSEPVASQAVEPAASTIDPEAFTIERWAELTAEMDKGQRSRAALLRAQELTEVDLTTVERHWKTALDSEAKSGGFALRARHDTAYVGALERLRGRPLSAPEYARLLATTDRKQLPPTLQELEMPAAAHLPIVRLWTGKLARDPKLSFEMIQAVAALRGGTPGSTPAMP</sequence>
<feature type="domain" description="DUF2169" evidence="2">
    <location>
        <begin position="30"/>
        <end position="309"/>
    </location>
</feature>
<feature type="compositionally biased region" description="Pro residues" evidence="1">
    <location>
        <begin position="477"/>
        <end position="490"/>
    </location>
</feature>
<evidence type="ECO:0000313" key="4">
    <source>
        <dbReference type="Proteomes" id="UP000019678"/>
    </source>
</evidence>
<dbReference type="EMBL" id="ASRX01000063">
    <property type="protein sequence ID" value="EYF02223.1"/>
    <property type="molecule type" value="Genomic_DNA"/>
</dbReference>
<evidence type="ECO:0000256" key="1">
    <source>
        <dbReference type="SAM" id="MobiDB-lite"/>
    </source>
</evidence>
<name>A0A017SZ30_9BACT</name>
<proteinExistence type="predicted"/>
<dbReference type="eggNOG" id="COG5351">
    <property type="taxonomic scope" value="Bacteria"/>
</dbReference>
<dbReference type="AlphaFoldDB" id="A0A017SZ30"/>
<feature type="region of interest" description="Disordered" evidence="1">
    <location>
        <begin position="452"/>
        <end position="527"/>
    </location>
</feature>
<keyword evidence="4" id="KW-1185">Reference proteome</keyword>
<comment type="caution">
    <text evidence="3">The sequence shown here is derived from an EMBL/GenBank/DDBJ whole genome shotgun (WGS) entry which is preliminary data.</text>
</comment>
<gene>
    <name evidence="3" type="ORF">CAP_7295</name>
</gene>
<dbReference type="Proteomes" id="UP000019678">
    <property type="component" value="Unassembled WGS sequence"/>
</dbReference>
<protein>
    <recommendedName>
        <fullName evidence="2">DUF2169 domain-containing protein</fullName>
    </recommendedName>
</protein>